<dbReference type="EMBL" id="ML996218">
    <property type="protein sequence ID" value="KAF2730410.1"/>
    <property type="molecule type" value="Genomic_DNA"/>
</dbReference>
<dbReference type="Proteomes" id="UP000799444">
    <property type="component" value="Unassembled WGS sequence"/>
</dbReference>
<reference evidence="2" key="1">
    <citation type="journal article" date="2020" name="Stud. Mycol.">
        <title>101 Dothideomycetes genomes: a test case for predicting lifestyles and emergence of pathogens.</title>
        <authorList>
            <person name="Haridas S."/>
            <person name="Albert R."/>
            <person name="Binder M."/>
            <person name="Bloem J."/>
            <person name="Labutti K."/>
            <person name="Salamov A."/>
            <person name="Andreopoulos B."/>
            <person name="Baker S."/>
            <person name="Barry K."/>
            <person name="Bills G."/>
            <person name="Bluhm B."/>
            <person name="Cannon C."/>
            <person name="Castanera R."/>
            <person name="Culley D."/>
            <person name="Daum C."/>
            <person name="Ezra D."/>
            <person name="Gonzalez J."/>
            <person name="Henrissat B."/>
            <person name="Kuo A."/>
            <person name="Liang C."/>
            <person name="Lipzen A."/>
            <person name="Lutzoni F."/>
            <person name="Magnuson J."/>
            <person name="Mondo S."/>
            <person name="Nolan M."/>
            <person name="Ohm R."/>
            <person name="Pangilinan J."/>
            <person name="Park H.-J."/>
            <person name="Ramirez L."/>
            <person name="Alfaro M."/>
            <person name="Sun H."/>
            <person name="Tritt A."/>
            <person name="Yoshinaga Y."/>
            <person name="Zwiers L.-H."/>
            <person name="Turgeon B."/>
            <person name="Goodwin S."/>
            <person name="Spatafora J."/>
            <person name="Crous P."/>
            <person name="Grigoriev I."/>
        </authorList>
    </citation>
    <scope>NUCLEOTIDE SEQUENCE</scope>
    <source>
        <strain evidence="2">CBS 125425</strain>
    </source>
</reference>
<keyword evidence="3" id="KW-1185">Reference proteome</keyword>
<accession>A0A9P4UZN2</accession>
<feature type="region of interest" description="Disordered" evidence="1">
    <location>
        <begin position="202"/>
        <end position="223"/>
    </location>
</feature>
<name>A0A9P4UZN2_9PLEO</name>
<comment type="caution">
    <text evidence="2">The sequence shown here is derived from an EMBL/GenBank/DDBJ whole genome shotgun (WGS) entry which is preliminary data.</text>
</comment>
<feature type="region of interest" description="Disordered" evidence="1">
    <location>
        <begin position="239"/>
        <end position="259"/>
    </location>
</feature>
<evidence type="ECO:0000256" key="1">
    <source>
        <dbReference type="SAM" id="MobiDB-lite"/>
    </source>
</evidence>
<sequence>MRANGQAASCTPAHLSSTAGLLSPGELREHAFRLCVSFAAADRPSLPACCTHPRPSFALPDVEGIHLAPISCPYRVHIARPQPLNALSRVQQTPCPELSLDPAILPLLGHRKPPCGRRETSPTAVDLTAVCYSTRLGPPCRSPFYNLRVDSVIAPRDDLFRCAQPTGPSASRQARQWRHEITQAMKHTVQPHAHSVPEITVIPGLLSPGTSSSGGSGPSSASPVLSPRFLLPVLESSRACASKRRKRLRSAAPRTSGTH</sequence>
<protein>
    <submittedName>
        <fullName evidence="2">Uncharacterized protein</fullName>
    </submittedName>
</protein>
<proteinExistence type="predicted"/>
<organism evidence="2 3">
    <name type="scientific">Polyplosphaeria fusca</name>
    <dbReference type="NCBI Taxonomy" id="682080"/>
    <lineage>
        <taxon>Eukaryota</taxon>
        <taxon>Fungi</taxon>
        <taxon>Dikarya</taxon>
        <taxon>Ascomycota</taxon>
        <taxon>Pezizomycotina</taxon>
        <taxon>Dothideomycetes</taxon>
        <taxon>Pleosporomycetidae</taxon>
        <taxon>Pleosporales</taxon>
        <taxon>Tetraplosphaeriaceae</taxon>
        <taxon>Polyplosphaeria</taxon>
    </lineage>
</organism>
<dbReference type="AlphaFoldDB" id="A0A9P4UZN2"/>
<gene>
    <name evidence="2" type="ORF">EJ04DRAFT_515273</name>
</gene>
<evidence type="ECO:0000313" key="2">
    <source>
        <dbReference type="EMBL" id="KAF2730410.1"/>
    </source>
</evidence>
<feature type="compositionally biased region" description="Low complexity" evidence="1">
    <location>
        <begin position="250"/>
        <end position="259"/>
    </location>
</feature>
<evidence type="ECO:0000313" key="3">
    <source>
        <dbReference type="Proteomes" id="UP000799444"/>
    </source>
</evidence>